<dbReference type="EMBL" id="LAZR01048637">
    <property type="protein sequence ID" value="KKK91470.1"/>
    <property type="molecule type" value="Genomic_DNA"/>
</dbReference>
<evidence type="ECO:0000313" key="1">
    <source>
        <dbReference type="EMBL" id="KKK91470.1"/>
    </source>
</evidence>
<comment type="caution">
    <text evidence="1">The sequence shown here is derived from an EMBL/GenBank/DDBJ whole genome shotgun (WGS) entry which is preliminary data.</text>
</comment>
<organism evidence="1">
    <name type="scientific">marine sediment metagenome</name>
    <dbReference type="NCBI Taxonomy" id="412755"/>
    <lineage>
        <taxon>unclassified sequences</taxon>
        <taxon>metagenomes</taxon>
        <taxon>ecological metagenomes</taxon>
    </lineage>
</organism>
<proteinExistence type="predicted"/>
<name>A0A0F9A064_9ZZZZ</name>
<dbReference type="AlphaFoldDB" id="A0A0F9A064"/>
<sequence>MDRAYRAFFRRVKRGEKPGYPRFRSRRRYDSYTFLHHGKGCGLSGHHLRVQGVGLVKVKLHRPVGGEVKTVSLKREAGHWYACFSVACEPKPLPEVHTATGIDVGLTSFAVLSNGKHIPNPRYYRNGQAALRVANR</sequence>
<protein>
    <submittedName>
        <fullName evidence="1">Uncharacterized protein</fullName>
    </submittedName>
</protein>
<gene>
    <name evidence="1" type="ORF">LCGC14_2712670</name>
</gene>
<accession>A0A0F9A064</accession>
<feature type="non-terminal residue" evidence="1">
    <location>
        <position position="136"/>
    </location>
</feature>
<reference evidence="1" key="1">
    <citation type="journal article" date="2015" name="Nature">
        <title>Complex archaea that bridge the gap between prokaryotes and eukaryotes.</title>
        <authorList>
            <person name="Spang A."/>
            <person name="Saw J.H."/>
            <person name="Jorgensen S.L."/>
            <person name="Zaremba-Niedzwiedzka K."/>
            <person name="Martijn J."/>
            <person name="Lind A.E."/>
            <person name="van Eijk R."/>
            <person name="Schleper C."/>
            <person name="Guy L."/>
            <person name="Ettema T.J."/>
        </authorList>
    </citation>
    <scope>NUCLEOTIDE SEQUENCE</scope>
</reference>